<evidence type="ECO:0000313" key="9">
    <source>
        <dbReference type="EMBL" id="TQF08091.1"/>
    </source>
</evidence>
<dbReference type="EMBL" id="VIGB01000001">
    <property type="protein sequence ID" value="TQF08091.1"/>
    <property type="molecule type" value="Genomic_DNA"/>
</dbReference>
<dbReference type="Proteomes" id="UP000319103">
    <property type="component" value="Unassembled WGS sequence"/>
</dbReference>
<dbReference type="AlphaFoldDB" id="A0A540WGD3"/>
<gene>
    <name evidence="9" type="ORF">E6W39_00715</name>
</gene>
<evidence type="ECO:0000256" key="6">
    <source>
        <dbReference type="RuleBase" id="RU004182"/>
    </source>
</evidence>
<dbReference type="InterPro" id="IPR005101">
    <property type="entry name" value="Cryptochr/Photolyase_FAD-bd"/>
</dbReference>
<dbReference type="PANTHER" id="PTHR11455">
    <property type="entry name" value="CRYPTOCHROME"/>
    <property type="match status" value="1"/>
</dbReference>
<evidence type="ECO:0000256" key="4">
    <source>
        <dbReference type="PIRSR" id="PIRSR602081-1"/>
    </source>
</evidence>
<feature type="domain" description="Photolyase/cryptochrome alpha/beta" evidence="8">
    <location>
        <begin position="2"/>
        <end position="132"/>
    </location>
</feature>
<dbReference type="PROSITE" id="PS00691">
    <property type="entry name" value="DNA_PHOTOLYASES_1_2"/>
    <property type="match status" value="1"/>
</dbReference>
<name>A0A540WGD3_9ACTN</name>
<dbReference type="InterPro" id="IPR014729">
    <property type="entry name" value="Rossmann-like_a/b/a_fold"/>
</dbReference>
<feature type="binding site" evidence="4">
    <location>
        <begin position="351"/>
        <end position="353"/>
    </location>
    <ligand>
        <name>FAD</name>
        <dbReference type="ChEBI" id="CHEBI:57692"/>
    </ligand>
</feature>
<feature type="site" description="Electron transfer via tryptophanyl radical" evidence="5">
    <location>
        <position position="361"/>
    </location>
</feature>
<dbReference type="InterPro" id="IPR006050">
    <property type="entry name" value="DNA_photolyase_N"/>
</dbReference>
<dbReference type="InterPro" id="IPR036155">
    <property type="entry name" value="Crypto/Photolyase_N_sf"/>
</dbReference>
<evidence type="ECO:0000313" key="10">
    <source>
        <dbReference type="Proteomes" id="UP000319103"/>
    </source>
</evidence>
<dbReference type="Pfam" id="PF00875">
    <property type="entry name" value="DNA_photolyase"/>
    <property type="match status" value="1"/>
</dbReference>
<evidence type="ECO:0000259" key="8">
    <source>
        <dbReference type="PROSITE" id="PS51645"/>
    </source>
</evidence>
<dbReference type="PANTHER" id="PTHR11455:SF9">
    <property type="entry name" value="CRYPTOCHROME CIRCADIAN CLOCK 5 ISOFORM X1"/>
    <property type="match status" value="1"/>
</dbReference>
<evidence type="ECO:0000256" key="5">
    <source>
        <dbReference type="PIRSR" id="PIRSR602081-2"/>
    </source>
</evidence>
<dbReference type="Gene3D" id="1.25.40.80">
    <property type="match status" value="1"/>
</dbReference>
<dbReference type="GO" id="GO:0003904">
    <property type="term" value="F:deoxyribodipyrimidine photo-lyase activity"/>
    <property type="evidence" value="ECO:0007669"/>
    <property type="project" value="TreeGrafter"/>
</dbReference>
<dbReference type="SUPFAM" id="SSF48173">
    <property type="entry name" value="Cryptochrome/photolyase FAD-binding domain"/>
    <property type="match status" value="1"/>
</dbReference>
<dbReference type="GO" id="GO:0009416">
    <property type="term" value="P:response to light stimulus"/>
    <property type="evidence" value="ECO:0007669"/>
    <property type="project" value="TreeGrafter"/>
</dbReference>
<feature type="binding site" evidence="4">
    <location>
        <position position="209"/>
    </location>
    <ligand>
        <name>FAD</name>
        <dbReference type="ChEBI" id="CHEBI:57692"/>
    </ligand>
</feature>
<dbReference type="SUPFAM" id="SSF52425">
    <property type="entry name" value="Cryptochrome/photolyase, N-terminal domain"/>
    <property type="match status" value="1"/>
</dbReference>
<keyword evidence="1 4" id="KW-0285">Flavoprotein</keyword>
<feature type="site" description="Electron transfer via tryptophanyl radical" evidence="5">
    <location>
        <position position="338"/>
    </location>
</feature>
<dbReference type="Gene3D" id="1.10.579.10">
    <property type="entry name" value="DNA Cyclobutane Dipyrimidine Photolyase, subunit A, domain 3"/>
    <property type="match status" value="1"/>
</dbReference>
<feature type="site" description="Electron transfer via tryptophanyl radical" evidence="5">
    <location>
        <position position="285"/>
    </location>
</feature>
<evidence type="ECO:0000256" key="2">
    <source>
        <dbReference type="ARBA" id="ARBA00022827"/>
    </source>
</evidence>
<dbReference type="Gene3D" id="3.40.50.620">
    <property type="entry name" value="HUPs"/>
    <property type="match status" value="1"/>
</dbReference>
<accession>A0A540WGD3</accession>
<organism evidence="9 10">
    <name type="scientific">Kitasatospora acidiphila</name>
    <dbReference type="NCBI Taxonomy" id="2567942"/>
    <lineage>
        <taxon>Bacteria</taxon>
        <taxon>Bacillati</taxon>
        <taxon>Actinomycetota</taxon>
        <taxon>Actinomycetes</taxon>
        <taxon>Kitasatosporales</taxon>
        <taxon>Streptomycetaceae</taxon>
        <taxon>Kitasatospora</taxon>
    </lineage>
</organism>
<dbReference type="PROSITE" id="PS00394">
    <property type="entry name" value="DNA_PHOTOLYASES_1_1"/>
    <property type="match status" value="1"/>
</dbReference>
<dbReference type="OrthoDB" id="9772484at2"/>
<keyword evidence="9" id="KW-0456">Lyase</keyword>
<dbReference type="PROSITE" id="PS51645">
    <property type="entry name" value="PHR_CRY_ALPHA_BETA"/>
    <property type="match status" value="1"/>
</dbReference>
<sequence length="442" mass="48659">MTTSIVLFTQDLRVHDNPALHAAAATAAEVVPLFVLDPAVAEVGFATPNRLAFLADCLADLDRSLRRIGGRLVLREGPVVAEVMRLAEQTGAASVHVAGGVSGFAQRREAALRQRLGARLVVHDGSLNVVPAGRITPAGKDHYAVFAPYFRAWSRTEPGVRLPAPRRLSTPPALRSAGPPHVRPTAPRLPTGGETAARRAWQRWSPDTYHEQHDDLAADGTSRLSPYLHFGCLSARELVAAATRHGGAGAEAFVRQLAWRDFHHQVLAARADAAHSDYRTRSDRWRTDEAEAQAWRQGRTGFPIIDAGMRQLVAEGWMHNRARLLTASFLAKSLYHDWRIGAAHFLDLLVDGDIANNQLNWQWVAGTGTDTRPNRVLNPLRQADRYDPDGAYVRRWVPELAHLPGSVIHRPWLVTSGCPNYPAPLIDPAFLSRRLGRGRALE</sequence>
<dbReference type="InterPro" id="IPR002081">
    <property type="entry name" value="Cryptochrome/DNA_photolyase_1"/>
</dbReference>
<feature type="binding site" evidence="4">
    <location>
        <begin position="221"/>
        <end position="225"/>
    </location>
    <ligand>
        <name>FAD</name>
        <dbReference type="ChEBI" id="CHEBI:57692"/>
    </ligand>
</feature>
<comment type="caution">
    <text evidence="9">The sequence shown here is derived from an EMBL/GenBank/DDBJ whole genome shotgun (WGS) entry which is preliminary data.</text>
</comment>
<feature type="region of interest" description="Disordered" evidence="7">
    <location>
        <begin position="161"/>
        <end position="193"/>
    </location>
</feature>
<dbReference type="PRINTS" id="PR00147">
    <property type="entry name" value="DNAPHOTLYASE"/>
</dbReference>
<keyword evidence="3 6" id="KW-0157">Chromophore</keyword>
<comment type="cofactor">
    <cofactor evidence="4">
        <name>FAD</name>
        <dbReference type="ChEBI" id="CHEBI:57692"/>
    </cofactor>
    <text evidence="4">Binds 1 FAD per subunit.</text>
</comment>
<keyword evidence="2 4" id="KW-0274">FAD</keyword>
<feature type="binding site" evidence="4">
    <location>
        <position position="253"/>
    </location>
    <ligand>
        <name>FAD</name>
        <dbReference type="ChEBI" id="CHEBI:57692"/>
    </ligand>
</feature>
<dbReference type="GO" id="GO:0006139">
    <property type="term" value="P:nucleobase-containing compound metabolic process"/>
    <property type="evidence" value="ECO:0007669"/>
    <property type="project" value="UniProtKB-ARBA"/>
</dbReference>
<reference evidence="9 10" key="1">
    <citation type="submission" date="2019-06" db="EMBL/GenBank/DDBJ databases">
        <title>Description of Kitasatospora acidophila sp. nov. isolated from pine grove soil, and reclassification of Streptomyces novaecaesareae to Kitasatospora novaeceasareae comb. nov.</title>
        <authorList>
            <person name="Kim M.J."/>
        </authorList>
    </citation>
    <scope>NUCLEOTIDE SEQUENCE [LARGE SCALE GENOMIC DNA]</scope>
    <source>
        <strain evidence="9 10">MMS16-CNU292</strain>
    </source>
</reference>
<evidence type="ECO:0000256" key="1">
    <source>
        <dbReference type="ARBA" id="ARBA00022630"/>
    </source>
</evidence>
<dbReference type="GO" id="GO:0071949">
    <property type="term" value="F:FAD binding"/>
    <property type="evidence" value="ECO:0007669"/>
    <property type="project" value="TreeGrafter"/>
</dbReference>
<dbReference type="GO" id="GO:0003677">
    <property type="term" value="F:DNA binding"/>
    <property type="evidence" value="ECO:0007669"/>
    <property type="project" value="TreeGrafter"/>
</dbReference>
<dbReference type="RefSeq" id="WP_141631752.1">
    <property type="nucleotide sequence ID" value="NZ_VIGB01000001.1"/>
</dbReference>
<proteinExistence type="inferred from homology"/>
<dbReference type="Pfam" id="PF03441">
    <property type="entry name" value="FAD_binding_7"/>
    <property type="match status" value="1"/>
</dbReference>
<dbReference type="InterPro" id="IPR018394">
    <property type="entry name" value="DNA_photolyase_1_CS_C"/>
</dbReference>
<keyword evidence="10" id="KW-1185">Reference proteome</keyword>
<dbReference type="InterPro" id="IPR036134">
    <property type="entry name" value="Crypto/Photolyase_FAD-like_sf"/>
</dbReference>
<evidence type="ECO:0000256" key="7">
    <source>
        <dbReference type="SAM" id="MobiDB-lite"/>
    </source>
</evidence>
<protein>
    <submittedName>
        <fullName evidence="9">Deoxyribodipyrimidine photo-lyase</fullName>
    </submittedName>
</protein>
<evidence type="ECO:0000256" key="3">
    <source>
        <dbReference type="ARBA" id="ARBA00022991"/>
    </source>
</evidence>
<dbReference type="GO" id="GO:0006950">
    <property type="term" value="P:response to stress"/>
    <property type="evidence" value="ECO:0007669"/>
    <property type="project" value="UniProtKB-ARBA"/>
</dbReference>
<comment type="similarity">
    <text evidence="6">Belongs to the DNA photolyase family.</text>
</comment>